<keyword evidence="2" id="KW-1185">Reference proteome</keyword>
<dbReference type="Proteomes" id="UP001153331">
    <property type="component" value="Unassembled WGS sequence"/>
</dbReference>
<reference evidence="1" key="1">
    <citation type="submission" date="2022-11" db="EMBL/GenBank/DDBJ databases">
        <title>Genome Sequence of Boeremia exigua.</title>
        <authorList>
            <person name="Buettner E."/>
        </authorList>
    </citation>
    <scope>NUCLEOTIDE SEQUENCE</scope>
    <source>
        <strain evidence="1">CU02</strain>
    </source>
</reference>
<organism evidence="1 2">
    <name type="scientific">Boeremia exigua</name>
    <dbReference type="NCBI Taxonomy" id="749465"/>
    <lineage>
        <taxon>Eukaryota</taxon>
        <taxon>Fungi</taxon>
        <taxon>Dikarya</taxon>
        <taxon>Ascomycota</taxon>
        <taxon>Pezizomycotina</taxon>
        <taxon>Dothideomycetes</taxon>
        <taxon>Pleosporomycetidae</taxon>
        <taxon>Pleosporales</taxon>
        <taxon>Pleosporineae</taxon>
        <taxon>Didymellaceae</taxon>
        <taxon>Boeremia</taxon>
    </lineage>
</organism>
<comment type="caution">
    <text evidence="1">The sequence shown here is derived from an EMBL/GenBank/DDBJ whole genome shotgun (WGS) entry which is preliminary data.</text>
</comment>
<evidence type="ECO:0000313" key="1">
    <source>
        <dbReference type="EMBL" id="KAJ8115549.1"/>
    </source>
</evidence>
<proteinExistence type="predicted"/>
<gene>
    <name evidence="1" type="ORF">OPT61_g2834</name>
</gene>
<evidence type="ECO:0000313" key="2">
    <source>
        <dbReference type="Proteomes" id="UP001153331"/>
    </source>
</evidence>
<accession>A0ACC2IK16</accession>
<dbReference type="EMBL" id="JAPHNI010000134">
    <property type="protein sequence ID" value="KAJ8115549.1"/>
    <property type="molecule type" value="Genomic_DNA"/>
</dbReference>
<name>A0ACC2IK16_9PLEO</name>
<protein>
    <submittedName>
        <fullName evidence="1">Uncharacterized protein</fullName>
    </submittedName>
</protein>
<sequence length="237" mass="25068">MAGIGRGLVAAFLSQPKNAVIAGVRNLQSEETVSLRDLPAADGSHLILVKLDNTSSTDVGTAVRHIQSEFGIQSIDIAISNAGICDHLLPAADMDLNELHKHVDTNAYGVLRLFQGLWPMLRESPAPKFICISSGLGSISLSASNDAAIGAYGLSKAAANYLIAKIGAENPSLVAFSIDPGLVQTDMGNRGARFAGLEVAPVTIQQSVEGIVREIEISSRSRNNGRFTTYNGKTIPW</sequence>